<dbReference type="AlphaFoldDB" id="A0A1I2K2P7"/>
<dbReference type="PANTHER" id="PTHR44227">
    <property type="match status" value="1"/>
</dbReference>
<evidence type="ECO:0000256" key="3">
    <source>
        <dbReference type="SAM" id="Phobius"/>
    </source>
</evidence>
<protein>
    <recommendedName>
        <fullName evidence="6">Tetratricopeptide repeat-containing protein</fullName>
    </recommendedName>
</protein>
<keyword evidence="5" id="KW-1185">Reference proteome</keyword>
<gene>
    <name evidence="4" type="ORF">SAMN04488120_1124</name>
</gene>
<keyword evidence="3" id="KW-1133">Transmembrane helix</keyword>
<name>A0A1I2K2P7_9GAMM</name>
<reference evidence="4 5" key="1">
    <citation type="submission" date="2016-10" db="EMBL/GenBank/DDBJ databases">
        <authorList>
            <person name="de Groot N.N."/>
        </authorList>
    </citation>
    <scope>NUCLEOTIDE SEQUENCE [LARGE SCALE GENOMIC DNA]</scope>
    <source>
        <strain evidence="4 5">DSM 23609</strain>
    </source>
</reference>
<keyword evidence="3" id="KW-0472">Membrane</keyword>
<dbReference type="RefSeq" id="WP_091534972.1">
    <property type="nucleotide sequence ID" value="NZ_FOOC01000012.1"/>
</dbReference>
<sequence>MPALPSVNPRARFWVGLALLLLVTAGVYAPGLHGDFLFDDAANLSALGDMGAIDDAAALARYLTSGTADPTGRPLALLSFLLDARDWPADPYPFKRTNLLLHLLNVGLLAVVLRELMRGMRPAAVRPGEEDTVAVLGAALWGLHPFLVSTTLYVVQREAMLPATFTLLGIWGWSRARRDLEQAPERAAMRMAAFLIGCTAAATLCKANGVLLPVLIGALELTVLRATPTDPRAQAILRRTRLLLLALPSLALTATLLAMGVHAAMSDLSAWRPWTLTERTLTQPRVLLDYLSQLLLPRPYTSGLFNDDFPVSHSLTAPVTTLPALLGVAGLIALALWRRRHWPVLSAALLFYFGGQSIESTVIPLELYFEHRNYLPAMLLFWPLALGLQRIRRTDTQPAAVRRAAVAAMLLLPVALAVMTGLRAELWGKPLEQALVWGALSPHSPRAQAYAAQAEMAMQRPDLAISRLTGFAARTPPDLQIALTLIDAHCQLGSVPPAALEMARAAMRQTRDTGRLFVTWALDKIETRPCAAIDASVIAELIRLGLENPRLQASPARIQDLHHLTGRLALAAGDAKAALSAFSSAMAVMPRPTLAARQAALLGQHGFPQLGLQHLDAWQDSVHVADTSWGMRRIHAWVLATQRYWEREFAILRETLLADLAATGDTPS</sequence>
<accession>A0A1I2K2P7</accession>
<dbReference type="OrthoDB" id="8566379at2"/>
<organism evidence="4 5">
    <name type="scientific">Fontimonas thermophila</name>
    <dbReference type="NCBI Taxonomy" id="1076937"/>
    <lineage>
        <taxon>Bacteria</taxon>
        <taxon>Pseudomonadati</taxon>
        <taxon>Pseudomonadota</taxon>
        <taxon>Gammaproteobacteria</taxon>
        <taxon>Nevskiales</taxon>
        <taxon>Nevskiaceae</taxon>
        <taxon>Fontimonas</taxon>
    </lineage>
</organism>
<evidence type="ECO:0008006" key="6">
    <source>
        <dbReference type="Google" id="ProtNLM"/>
    </source>
</evidence>
<keyword evidence="3" id="KW-0812">Transmembrane</keyword>
<dbReference type="PANTHER" id="PTHR44227:SF3">
    <property type="entry name" value="PROTEIN O-MANNOSYL-TRANSFERASE TMTC4"/>
    <property type="match status" value="1"/>
</dbReference>
<proteinExistence type="predicted"/>
<evidence type="ECO:0000313" key="5">
    <source>
        <dbReference type="Proteomes" id="UP000199771"/>
    </source>
</evidence>
<dbReference type="STRING" id="1076937.SAMN04488120_1124"/>
<dbReference type="InterPro" id="IPR052346">
    <property type="entry name" value="O-mannosyl-transferase_TMTC"/>
</dbReference>
<evidence type="ECO:0000256" key="1">
    <source>
        <dbReference type="ARBA" id="ARBA00022737"/>
    </source>
</evidence>
<dbReference type="EMBL" id="FOOC01000012">
    <property type="protein sequence ID" value="SFF60683.1"/>
    <property type="molecule type" value="Genomic_DNA"/>
</dbReference>
<keyword evidence="1" id="KW-0677">Repeat</keyword>
<dbReference type="Proteomes" id="UP000199771">
    <property type="component" value="Unassembled WGS sequence"/>
</dbReference>
<feature type="transmembrane region" description="Helical" evidence="3">
    <location>
        <begin position="12"/>
        <end position="29"/>
    </location>
</feature>
<feature type="transmembrane region" description="Helical" evidence="3">
    <location>
        <begin position="210"/>
        <end position="228"/>
    </location>
</feature>
<feature type="transmembrane region" description="Helical" evidence="3">
    <location>
        <begin position="240"/>
        <end position="265"/>
    </location>
</feature>
<evidence type="ECO:0000313" key="4">
    <source>
        <dbReference type="EMBL" id="SFF60683.1"/>
    </source>
</evidence>
<feature type="transmembrane region" description="Helical" evidence="3">
    <location>
        <begin position="315"/>
        <end position="337"/>
    </location>
</feature>
<feature type="transmembrane region" description="Helical" evidence="3">
    <location>
        <begin position="97"/>
        <end position="113"/>
    </location>
</feature>
<feature type="transmembrane region" description="Helical" evidence="3">
    <location>
        <begin position="133"/>
        <end position="153"/>
    </location>
</feature>
<keyword evidence="2" id="KW-0802">TPR repeat</keyword>
<evidence type="ECO:0000256" key="2">
    <source>
        <dbReference type="ARBA" id="ARBA00022803"/>
    </source>
</evidence>
<feature type="transmembrane region" description="Helical" evidence="3">
    <location>
        <begin position="404"/>
        <end position="422"/>
    </location>
</feature>